<keyword evidence="2" id="KW-1185">Reference proteome</keyword>
<sequence>MLFNFAEHKPSNPWHETGSALVVTNTIPHHLTKCLQIQYRRPRSTGAPLGAGISPLFAKGATPDLDAINRNLTRPMLRLPQFRCMS</sequence>
<gene>
    <name evidence="1" type="ORF">BQ8794_230094</name>
</gene>
<accession>A0A1R3V7B0</accession>
<reference evidence="2" key="1">
    <citation type="submission" date="2017-01" db="EMBL/GenBank/DDBJ databases">
        <authorList>
            <person name="Brunel B."/>
        </authorList>
    </citation>
    <scope>NUCLEOTIDE SEQUENCE [LARGE SCALE GENOMIC DNA]</scope>
</reference>
<protein>
    <submittedName>
        <fullName evidence="1">Uncharacterized protein</fullName>
    </submittedName>
</protein>
<evidence type="ECO:0000313" key="2">
    <source>
        <dbReference type="Proteomes" id="UP000188388"/>
    </source>
</evidence>
<name>A0A1R3V7B0_9HYPH</name>
<evidence type="ECO:0000313" key="1">
    <source>
        <dbReference type="EMBL" id="SIT55784.1"/>
    </source>
</evidence>
<dbReference type="Proteomes" id="UP000188388">
    <property type="component" value="Unassembled WGS sequence"/>
</dbReference>
<dbReference type="STRING" id="1631249.BQ8794_230094"/>
<organism evidence="1 2">
    <name type="scientific">Mesorhizobium prunaredense</name>
    <dbReference type="NCBI Taxonomy" id="1631249"/>
    <lineage>
        <taxon>Bacteria</taxon>
        <taxon>Pseudomonadati</taxon>
        <taxon>Pseudomonadota</taxon>
        <taxon>Alphaproteobacteria</taxon>
        <taxon>Hyphomicrobiales</taxon>
        <taxon>Phyllobacteriaceae</taxon>
        <taxon>Mesorhizobium</taxon>
    </lineage>
</organism>
<dbReference type="EMBL" id="FTPD01000016">
    <property type="protein sequence ID" value="SIT55784.1"/>
    <property type="molecule type" value="Genomic_DNA"/>
</dbReference>
<dbReference type="AlphaFoldDB" id="A0A1R3V7B0"/>
<proteinExistence type="predicted"/>